<evidence type="ECO:0000313" key="2">
    <source>
        <dbReference type="EMBL" id="PQJ29039.1"/>
    </source>
</evidence>
<dbReference type="GO" id="GO:0065003">
    <property type="term" value="P:protein-containing complex assembly"/>
    <property type="evidence" value="ECO:0007669"/>
    <property type="project" value="InterPro"/>
</dbReference>
<dbReference type="Gene3D" id="3.30.70.790">
    <property type="entry name" value="UreE, C-terminal domain"/>
    <property type="match status" value="1"/>
</dbReference>
<dbReference type="InterPro" id="IPR007864">
    <property type="entry name" value="UreE_C_dom"/>
</dbReference>
<dbReference type="GO" id="GO:0019627">
    <property type="term" value="P:urea metabolic process"/>
    <property type="evidence" value="ECO:0007669"/>
    <property type="project" value="InterPro"/>
</dbReference>
<gene>
    <name evidence="2" type="ORF">BSZ32_11430</name>
</gene>
<dbReference type="RefSeq" id="WP_105043533.1">
    <property type="nucleotide sequence ID" value="NZ_MQWA01000001.1"/>
</dbReference>
<organism evidence="2 3">
    <name type="scientific">Rubritalea profundi</name>
    <dbReference type="NCBI Taxonomy" id="1658618"/>
    <lineage>
        <taxon>Bacteria</taxon>
        <taxon>Pseudomonadati</taxon>
        <taxon>Verrucomicrobiota</taxon>
        <taxon>Verrucomicrobiia</taxon>
        <taxon>Verrucomicrobiales</taxon>
        <taxon>Rubritaleaceae</taxon>
        <taxon>Rubritalea</taxon>
    </lineage>
</organism>
<keyword evidence="3" id="KW-1185">Reference proteome</keyword>
<evidence type="ECO:0000259" key="1">
    <source>
        <dbReference type="Pfam" id="PF05194"/>
    </source>
</evidence>
<dbReference type="GO" id="GO:0016151">
    <property type="term" value="F:nickel cation binding"/>
    <property type="evidence" value="ECO:0007669"/>
    <property type="project" value="InterPro"/>
</dbReference>
<reference evidence="2 3" key="1">
    <citation type="submission" date="2016-12" db="EMBL/GenBank/DDBJ databases">
        <title>Study of bacterial adaptation to deep sea.</title>
        <authorList>
            <person name="Song J."/>
            <person name="Yoshizawa S."/>
            <person name="Kogure K."/>
        </authorList>
    </citation>
    <scope>NUCLEOTIDE SEQUENCE [LARGE SCALE GENOMIC DNA]</scope>
    <source>
        <strain evidence="2 3">SAORIC-165</strain>
    </source>
</reference>
<evidence type="ECO:0000313" key="3">
    <source>
        <dbReference type="Proteomes" id="UP000239907"/>
    </source>
</evidence>
<feature type="domain" description="Urease accessory protein UreE C-terminal" evidence="1">
    <location>
        <begin position="75"/>
        <end position="136"/>
    </location>
</feature>
<proteinExistence type="predicted"/>
<dbReference type="Pfam" id="PF05194">
    <property type="entry name" value="UreE_C"/>
    <property type="match status" value="1"/>
</dbReference>
<protein>
    <recommendedName>
        <fullName evidence="1">Urease accessory protein UreE C-terminal domain-containing protein</fullName>
    </recommendedName>
</protein>
<dbReference type="SUPFAM" id="SSF69737">
    <property type="entry name" value="Urease metallochaperone UreE, C-terminal domain"/>
    <property type="match status" value="1"/>
</dbReference>
<name>A0A2S7U225_9BACT</name>
<comment type="caution">
    <text evidence="2">The sequence shown here is derived from an EMBL/GenBank/DDBJ whole genome shotgun (WGS) entry which is preliminary data.</text>
</comment>
<dbReference type="EMBL" id="MQWA01000001">
    <property type="protein sequence ID" value="PQJ29039.1"/>
    <property type="molecule type" value="Genomic_DNA"/>
</dbReference>
<dbReference type="OrthoDB" id="193268at2"/>
<accession>A0A2S7U225</accession>
<dbReference type="Proteomes" id="UP000239907">
    <property type="component" value="Unassembled WGS sequence"/>
</dbReference>
<sequence>MAEPITVILEREWPAEEPEELRSVLVDRHVLVKRRWRVRISADLELVYASSAATKHLGLWLGSDGHCYQVRQGEEEVVTIPMPSSYGMAAKLGWYLGNQHLAVEVREKEIVLESVHTLTRSLDRIGIPYQIKNEVFLCALHSSHTH</sequence>
<dbReference type="AlphaFoldDB" id="A0A2S7U225"/>